<dbReference type="Pfam" id="PF13561">
    <property type="entry name" value="adh_short_C2"/>
    <property type="match status" value="1"/>
</dbReference>
<organism evidence="3 4">
    <name type="scientific">Anaerofilum hominis</name>
    <dbReference type="NCBI Taxonomy" id="2763016"/>
    <lineage>
        <taxon>Bacteria</taxon>
        <taxon>Bacillati</taxon>
        <taxon>Bacillota</taxon>
        <taxon>Clostridia</taxon>
        <taxon>Eubacteriales</taxon>
        <taxon>Oscillospiraceae</taxon>
        <taxon>Anaerofilum</taxon>
    </lineage>
</organism>
<dbReference type="PRINTS" id="PR00081">
    <property type="entry name" value="GDHRDH"/>
</dbReference>
<dbReference type="PANTHER" id="PTHR43477:SF1">
    <property type="entry name" value="DIHYDROANTICAPSIN 7-DEHYDROGENASE"/>
    <property type="match status" value="1"/>
</dbReference>
<dbReference type="GO" id="GO:0016491">
    <property type="term" value="F:oxidoreductase activity"/>
    <property type="evidence" value="ECO:0007669"/>
    <property type="project" value="UniProtKB-KW"/>
</dbReference>
<protein>
    <submittedName>
        <fullName evidence="3">SDR family oxidoreductase</fullName>
    </submittedName>
</protein>
<proteinExistence type="inferred from homology"/>
<dbReference type="InterPro" id="IPR051122">
    <property type="entry name" value="SDR_DHRS6-like"/>
</dbReference>
<dbReference type="SUPFAM" id="SSF51735">
    <property type="entry name" value="NAD(P)-binding Rossmann-fold domains"/>
    <property type="match status" value="1"/>
</dbReference>
<keyword evidence="4" id="KW-1185">Reference proteome</keyword>
<dbReference type="EMBL" id="JACONZ010000004">
    <property type="protein sequence ID" value="MBC5582053.1"/>
    <property type="molecule type" value="Genomic_DNA"/>
</dbReference>
<evidence type="ECO:0000313" key="4">
    <source>
        <dbReference type="Proteomes" id="UP000659630"/>
    </source>
</evidence>
<dbReference type="Gene3D" id="3.40.50.720">
    <property type="entry name" value="NAD(P)-binding Rossmann-like Domain"/>
    <property type="match status" value="1"/>
</dbReference>
<comment type="caution">
    <text evidence="3">The sequence shown here is derived from an EMBL/GenBank/DDBJ whole genome shotgun (WGS) entry which is preliminary data.</text>
</comment>
<name>A0A923L1N6_9FIRM</name>
<dbReference type="AlphaFoldDB" id="A0A923L1N6"/>
<evidence type="ECO:0000256" key="2">
    <source>
        <dbReference type="ARBA" id="ARBA00023002"/>
    </source>
</evidence>
<sequence length="243" mass="26342">MPYTYLITGATSSVGSALIRRVWKPGDIVIAQGAGDLELLEELRPLCGGSLHCYDVDLTGEAPLAAFLAEVRENFGCPTHIVHLPALRVVNKKFKNFDEQRFLLDFNVQVMSALRICKAFLPDMMKARFGRILFMLTDYIIGVPPKNTTAYIVAKNALRGLARSLATEAAPAGVTVNCVAPYMMETRFLTDTPDLIVEASAAANPMGRNARVEDVVPAMAFLLSDEAGFISGAELPVTGGARY</sequence>
<accession>A0A923L1N6</accession>
<comment type="similarity">
    <text evidence="1">Belongs to the short-chain dehydrogenases/reductases (SDR) family.</text>
</comment>
<dbReference type="RefSeq" id="WP_186888412.1">
    <property type="nucleotide sequence ID" value="NZ_JACONZ010000004.1"/>
</dbReference>
<dbReference type="InterPro" id="IPR002347">
    <property type="entry name" value="SDR_fam"/>
</dbReference>
<evidence type="ECO:0000256" key="1">
    <source>
        <dbReference type="ARBA" id="ARBA00006484"/>
    </source>
</evidence>
<keyword evidence="2" id="KW-0560">Oxidoreductase</keyword>
<evidence type="ECO:0000313" key="3">
    <source>
        <dbReference type="EMBL" id="MBC5582053.1"/>
    </source>
</evidence>
<dbReference type="InterPro" id="IPR036291">
    <property type="entry name" value="NAD(P)-bd_dom_sf"/>
</dbReference>
<gene>
    <name evidence="3" type="ORF">H8S23_11100</name>
</gene>
<reference evidence="3" key="1">
    <citation type="submission" date="2020-08" db="EMBL/GenBank/DDBJ databases">
        <title>Genome public.</title>
        <authorList>
            <person name="Liu C."/>
            <person name="Sun Q."/>
        </authorList>
    </citation>
    <scope>NUCLEOTIDE SEQUENCE</scope>
    <source>
        <strain evidence="3">BX8</strain>
    </source>
</reference>
<dbReference type="CDD" id="cd05233">
    <property type="entry name" value="SDR_c"/>
    <property type="match status" value="1"/>
</dbReference>
<dbReference type="Proteomes" id="UP000659630">
    <property type="component" value="Unassembled WGS sequence"/>
</dbReference>
<dbReference type="PANTHER" id="PTHR43477">
    <property type="entry name" value="DIHYDROANTICAPSIN 7-DEHYDROGENASE"/>
    <property type="match status" value="1"/>
</dbReference>